<dbReference type="eggNOG" id="ENOG502R8AC">
    <property type="taxonomic scope" value="Eukaryota"/>
</dbReference>
<organism evidence="2">
    <name type="scientific">Selaginella moellendorffii</name>
    <name type="common">Spikemoss</name>
    <dbReference type="NCBI Taxonomy" id="88036"/>
    <lineage>
        <taxon>Eukaryota</taxon>
        <taxon>Viridiplantae</taxon>
        <taxon>Streptophyta</taxon>
        <taxon>Embryophyta</taxon>
        <taxon>Tracheophyta</taxon>
        <taxon>Lycopodiopsida</taxon>
        <taxon>Selaginellales</taxon>
        <taxon>Selaginellaceae</taxon>
        <taxon>Selaginella</taxon>
    </lineage>
</organism>
<reference evidence="1 2" key="1">
    <citation type="journal article" date="2011" name="Science">
        <title>The Selaginella genome identifies genetic changes associated with the evolution of vascular plants.</title>
        <authorList>
            <person name="Banks J.A."/>
            <person name="Nishiyama T."/>
            <person name="Hasebe M."/>
            <person name="Bowman J.L."/>
            <person name="Gribskov M."/>
            <person name="dePamphilis C."/>
            <person name="Albert V.A."/>
            <person name="Aono N."/>
            <person name="Aoyama T."/>
            <person name="Ambrose B.A."/>
            <person name="Ashton N.W."/>
            <person name="Axtell M.J."/>
            <person name="Barker E."/>
            <person name="Barker M.S."/>
            <person name="Bennetzen J.L."/>
            <person name="Bonawitz N.D."/>
            <person name="Chapple C."/>
            <person name="Cheng C."/>
            <person name="Correa L.G."/>
            <person name="Dacre M."/>
            <person name="DeBarry J."/>
            <person name="Dreyer I."/>
            <person name="Elias M."/>
            <person name="Engstrom E.M."/>
            <person name="Estelle M."/>
            <person name="Feng L."/>
            <person name="Finet C."/>
            <person name="Floyd S.K."/>
            <person name="Frommer W.B."/>
            <person name="Fujita T."/>
            <person name="Gramzow L."/>
            <person name="Gutensohn M."/>
            <person name="Harholt J."/>
            <person name="Hattori M."/>
            <person name="Heyl A."/>
            <person name="Hirai T."/>
            <person name="Hiwatashi Y."/>
            <person name="Ishikawa M."/>
            <person name="Iwata M."/>
            <person name="Karol K.G."/>
            <person name="Koehler B."/>
            <person name="Kolukisaoglu U."/>
            <person name="Kubo M."/>
            <person name="Kurata T."/>
            <person name="Lalonde S."/>
            <person name="Li K."/>
            <person name="Li Y."/>
            <person name="Litt A."/>
            <person name="Lyons E."/>
            <person name="Manning G."/>
            <person name="Maruyama T."/>
            <person name="Michael T.P."/>
            <person name="Mikami K."/>
            <person name="Miyazaki S."/>
            <person name="Morinaga S."/>
            <person name="Murata T."/>
            <person name="Mueller-Roeber B."/>
            <person name="Nelson D.R."/>
            <person name="Obara M."/>
            <person name="Oguri Y."/>
            <person name="Olmstead R.G."/>
            <person name="Onodera N."/>
            <person name="Petersen B.L."/>
            <person name="Pils B."/>
            <person name="Prigge M."/>
            <person name="Rensing S.A."/>
            <person name="Riano-Pachon D.M."/>
            <person name="Roberts A.W."/>
            <person name="Sato Y."/>
            <person name="Scheller H.V."/>
            <person name="Schulz B."/>
            <person name="Schulz C."/>
            <person name="Shakirov E.V."/>
            <person name="Shibagaki N."/>
            <person name="Shinohara N."/>
            <person name="Shippen D.E."/>
            <person name="Soerensen I."/>
            <person name="Sotooka R."/>
            <person name="Sugimoto N."/>
            <person name="Sugita M."/>
            <person name="Sumikawa N."/>
            <person name="Tanurdzic M."/>
            <person name="Theissen G."/>
            <person name="Ulvskov P."/>
            <person name="Wakazuki S."/>
            <person name="Weng J.K."/>
            <person name="Willats W.W."/>
            <person name="Wipf D."/>
            <person name="Wolf P.G."/>
            <person name="Yang L."/>
            <person name="Zimmer A.D."/>
            <person name="Zhu Q."/>
            <person name="Mitros T."/>
            <person name="Hellsten U."/>
            <person name="Loque D."/>
            <person name="Otillar R."/>
            <person name="Salamov A."/>
            <person name="Schmutz J."/>
            <person name="Shapiro H."/>
            <person name="Lindquist E."/>
            <person name="Lucas S."/>
            <person name="Rokhsar D."/>
            <person name="Grigoriev I.V."/>
        </authorList>
    </citation>
    <scope>NUCLEOTIDE SEQUENCE [LARGE SCALE GENOMIC DNA]</scope>
</reference>
<dbReference type="InterPro" id="IPR053285">
    <property type="entry name" value="Thylakoid_lumenal_pentapeptide"/>
</dbReference>
<dbReference type="Gramene" id="EFJ31186">
    <property type="protein sequence ID" value="EFJ31186"/>
    <property type="gene ID" value="SELMODRAFT_408705"/>
</dbReference>
<evidence type="ECO:0000313" key="2">
    <source>
        <dbReference type="Proteomes" id="UP000001514"/>
    </source>
</evidence>
<dbReference type="HOGENOM" id="CLU_066336_3_0_1"/>
<protein>
    <recommendedName>
        <fullName evidence="3">Pentapeptide repeat-containing protein</fullName>
    </recommendedName>
</protein>
<evidence type="ECO:0000313" key="1">
    <source>
        <dbReference type="EMBL" id="EFJ31186.1"/>
    </source>
</evidence>
<sequence>MRGADLSGQDLRGAVFAACDCRKINLRGSNLDSSTDTFAGFEGGDLQDTSWVQALADRVVFRMTNLQNAIFTNAILTGSQFDGADITGADFTEAILDNYQRLKLCKRATGTNSITGVETRESLACS</sequence>
<dbReference type="Gene3D" id="2.160.20.80">
    <property type="entry name" value="E3 ubiquitin-protein ligase SopA"/>
    <property type="match status" value="1"/>
</dbReference>
<name>D8R9P5_SELML</name>
<dbReference type="AlphaFoldDB" id="D8R9P5"/>
<gene>
    <name evidence="1" type="ORF">SELMODRAFT_408705</name>
</gene>
<dbReference type="Proteomes" id="UP000001514">
    <property type="component" value="Unassembled WGS sequence"/>
</dbReference>
<dbReference type="InParanoid" id="D8R9P5"/>
<accession>D8R9P5</accession>
<dbReference type="Pfam" id="PF00805">
    <property type="entry name" value="Pentapeptide"/>
    <property type="match status" value="2"/>
</dbReference>
<dbReference type="EMBL" id="GL377574">
    <property type="protein sequence ID" value="EFJ31186.1"/>
    <property type="molecule type" value="Genomic_DNA"/>
</dbReference>
<dbReference type="KEGG" id="smo:SELMODRAFT_408705"/>
<keyword evidence="2" id="KW-1185">Reference proteome</keyword>
<dbReference type="STRING" id="88036.D8R9P5"/>
<evidence type="ECO:0008006" key="3">
    <source>
        <dbReference type="Google" id="ProtNLM"/>
    </source>
</evidence>
<dbReference type="PANTHER" id="PTHR47121">
    <property type="entry name" value="THYLAKOID LUMENAL PROTEIN TL20.3, CHLOROPLASTIC"/>
    <property type="match status" value="1"/>
</dbReference>
<dbReference type="SUPFAM" id="SSF141571">
    <property type="entry name" value="Pentapeptide repeat-like"/>
    <property type="match status" value="1"/>
</dbReference>
<dbReference type="OrthoDB" id="9989223at2759"/>
<dbReference type="InterPro" id="IPR001646">
    <property type="entry name" value="5peptide_repeat"/>
</dbReference>
<dbReference type="PANTHER" id="PTHR47121:SF2">
    <property type="entry name" value="THYLAKOID LUMENAL PROTEIN TL20.3, CHLOROPLASTIC"/>
    <property type="match status" value="1"/>
</dbReference>
<proteinExistence type="predicted"/>